<dbReference type="Gene3D" id="2.60.40.10">
    <property type="entry name" value="Immunoglobulins"/>
    <property type="match status" value="2"/>
</dbReference>
<keyword evidence="8" id="KW-1185">Reference proteome</keyword>
<dbReference type="EMBL" id="OX395143">
    <property type="protein sequence ID" value="CAI5798662.1"/>
    <property type="molecule type" value="Genomic_DNA"/>
</dbReference>
<dbReference type="PROSITE" id="PS50835">
    <property type="entry name" value="IG_LIKE"/>
    <property type="match status" value="1"/>
</dbReference>
<gene>
    <name evidence="7" type="ORF">PODLI_1B011595</name>
</gene>
<dbReference type="PANTHER" id="PTHR12080:SF55">
    <property type="entry name" value="LYMPHOCYTE FUNCTION-ASSOCIATED ANTIGEN 3"/>
    <property type="match status" value="1"/>
</dbReference>
<feature type="signal peptide" evidence="5">
    <location>
        <begin position="1"/>
        <end position="19"/>
    </location>
</feature>
<comment type="subcellular location">
    <subcellularLocation>
        <location evidence="1">Membrane</location>
    </subcellularLocation>
</comment>
<feature type="chain" id="PRO_5041310080" evidence="5">
    <location>
        <begin position="20"/>
        <end position="245"/>
    </location>
</feature>
<dbReference type="InterPro" id="IPR007110">
    <property type="entry name" value="Ig-like_dom"/>
</dbReference>
<sequence length="245" mass="26348">MDPAVAFLFLVFTFQATSADSPAATHAELGPKYVGHSVSLPVVIPKGTIFSGLLLRSVGPPSKAVAMWEQGKPITVLDPRYSERVSFLEEEPAFQIHNLTLEDGGGYDISTFTQEGSKTLNRYTLFVFHINITGERLANSSCKLSLLCEAGAGAKVRVTYSWKNTKTGDTASADARLHLTLNPKSKDDSYTCSAQALGTQKAWEVLPYASCPKSAAAGLFAAGLFFSHVARAVLAPALITLFMRL</sequence>
<keyword evidence="4" id="KW-0325">Glycoprotein</keyword>
<evidence type="ECO:0000313" key="7">
    <source>
        <dbReference type="EMBL" id="CAI5798662.1"/>
    </source>
</evidence>
<feature type="domain" description="Ig-like" evidence="6">
    <location>
        <begin position="134"/>
        <end position="195"/>
    </location>
</feature>
<evidence type="ECO:0000256" key="2">
    <source>
        <dbReference type="ARBA" id="ARBA00022729"/>
    </source>
</evidence>
<evidence type="ECO:0000256" key="1">
    <source>
        <dbReference type="ARBA" id="ARBA00004370"/>
    </source>
</evidence>
<dbReference type="GO" id="GO:0016020">
    <property type="term" value="C:membrane"/>
    <property type="evidence" value="ECO:0007669"/>
    <property type="project" value="UniProtKB-SubCell"/>
</dbReference>
<keyword evidence="2 5" id="KW-0732">Signal</keyword>
<name>A0AA35LLZ2_9SAUR</name>
<dbReference type="PANTHER" id="PTHR12080">
    <property type="entry name" value="SIGNALING LYMPHOCYTIC ACTIVATION MOLECULE"/>
    <property type="match status" value="1"/>
</dbReference>
<dbReference type="Proteomes" id="UP001178461">
    <property type="component" value="Chromosome 16"/>
</dbReference>
<dbReference type="AlphaFoldDB" id="A0AA35LLZ2"/>
<evidence type="ECO:0000256" key="5">
    <source>
        <dbReference type="SAM" id="SignalP"/>
    </source>
</evidence>
<keyword evidence="3" id="KW-0472">Membrane</keyword>
<dbReference type="InterPro" id="IPR015631">
    <property type="entry name" value="CD2/SLAM_rcpt"/>
</dbReference>
<reference evidence="7" key="1">
    <citation type="submission" date="2022-12" db="EMBL/GenBank/DDBJ databases">
        <authorList>
            <person name="Alioto T."/>
            <person name="Alioto T."/>
            <person name="Gomez Garrido J."/>
        </authorList>
    </citation>
    <scope>NUCLEOTIDE SEQUENCE</scope>
</reference>
<dbReference type="InterPro" id="IPR013783">
    <property type="entry name" value="Ig-like_fold"/>
</dbReference>
<evidence type="ECO:0000256" key="4">
    <source>
        <dbReference type="ARBA" id="ARBA00023180"/>
    </source>
</evidence>
<accession>A0AA35LLZ2</accession>
<organism evidence="7 8">
    <name type="scientific">Podarcis lilfordi</name>
    <name type="common">Lilford's wall lizard</name>
    <dbReference type="NCBI Taxonomy" id="74358"/>
    <lineage>
        <taxon>Eukaryota</taxon>
        <taxon>Metazoa</taxon>
        <taxon>Chordata</taxon>
        <taxon>Craniata</taxon>
        <taxon>Vertebrata</taxon>
        <taxon>Euteleostomi</taxon>
        <taxon>Lepidosauria</taxon>
        <taxon>Squamata</taxon>
        <taxon>Bifurcata</taxon>
        <taxon>Unidentata</taxon>
        <taxon>Episquamata</taxon>
        <taxon>Laterata</taxon>
        <taxon>Lacertibaenia</taxon>
        <taxon>Lacertidae</taxon>
        <taxon>Podarcis</taxon>
    </lineage>
</organism>
<proteinExistence type="predicted"/>
<evidence type="ECO:0000256" key="3">
    <source>
        <dbReference type="ARBA" id="ARBA00023136"/>
    </source>
</evidence>
<protein>
    <submittedName>
        <fullName evidence="7">SLAM family member 9</fullName>
    </submittedName>
</protein>
<evidence type="ECO:0000313" key="8">
    <source>
        <dbReference type="Proteomes" id="UP001178461"/>
    </source>
</evidence>
<evidence type="ECO:0000259" key="6">
    <source>
        <dbReference type="PROSITE" id="PS50835"/>
    </source>
</evidence>